<dbReference type="Proteomes" id="UP000265882">
    <property type="component" value="Unassembled WGS sequence"/>
</dbReference>
<dbReference type="GO" id="GO:0045333">
    <property type="term" value="P:cellular respiration"/>
    <property type="evidence" value="ECO:0007669"/>
    <property type="project" value="UniProtKB-ARBA"/>
</dbReference>
<name>A0A3A4NRA3_ABYX5</name>
<dbReference type="AlphaFoldDB" id="A0A3A4NRA3"/>
<protein>
    <submittedName>
        <fullName evidence="3">2-oxoglutarate oxidoreductase</fullName>
    </submittedName>
</protein>
<keyword evidence="1" id="KW-0560">Oxidoreductase</keyword>
<feature type="domain" description="Thiamine pyrophosphate enzyme TPP-binding" evidence="2">
    <location>
        <begin position="50"/>
        <end position="191"/>
    </location>
</feature>
<dbReference type="GO" id="GO:0044281">
    <property type="term" value="P:small molecule metabolic process"/>
    <property type="evidence" value="ECO:0007669"/>
    <property type="project" value="UniProtKB-ARBA"/>
</dbReference>
<evidence type="ECO:0000313" key="3">
    <source>
        <dbReference type="EMBL" id="RJP23088.1"/>
    </source>
</evidence>
<dbReference type="GO" id="GO:0016625">
    <property type="term" value="F:oxidoreductase activity, acting on the aldehyde or oxo group of donors, iron-sulfur protein as acceptor"/>
    <property type="evidence" value="ECO:0007669"/>
    <property type="project" value="UniProtKB-ARBA"/>
</dbReference>
<dbReference type="InterPro" id="IPR051457">
    <property type="entry name" value="2-oxoacid:Fd_oxidoreductase"/>
</dbReference>
<dbReference type="EMBL" id="QZKU01000051">
    <property type="protein sequence ID" value="RJP23088.1"/>
    <property type="molecule type" value="Genomic_DNA"/>
</dbReference>
<evidence type="ECO:0000256" key="1">
    <source>
        <dbReference type="ARBA" id="ARBA00023002"/>
    </source>
</evidence>
<evidence type="ECO:0000259" key="2">
    <source>
        <dbReference type="Pfam" id="PF02775"/>
    </source>
</evidence>
<dbReference type="InterPro" id="IPR029061">
    <property type="entry name" value="THDP-binding"/>
</dbReference>
<proteinExistence type="predicted"/>
<dbReference type="PANTHER" id="PTHR48084">
    <property type="entry name" value="2-OXOGLUTARATE OXIDOREDUCTASE SUBUNIT KORB-RELATED"/>
    <property type="match status" value="1"/>
</dbReference>
<organism evidence="3 4">
    <name type="scientific">Abyssobacteria bacterium (strain SURF_5)</name>
    <dbReference type="NCBI Taxonomy" id="2093360"/>
    <lineage>
        <taxon>Bacteria</taxon>
        <taxon>Pseudomonadati</taxon>
        <taxon>Candidatus Hydrogenedentota</taxon>
        <taxon>Candidatus Abyssobacteria</taxon>
    </lineage>
</organism>
<gene>
    <name evidence="3" type="ORF">C4520_06930</name>
</gene>
<dbReference type="Gene3D" id="3.40.50.970">
    <property type="match status" value="1"/>
</dbReference>
<dbReference type="Pfam" id="PF02775">
    <property type="entry name" value="TPP_enzyme_C"/>
    <property type="match status" value="1"/>
</dbReference>
<dbReference type="PANTHER" id="PTHR48084:SF3">
    <property type="entry name" value="SUBUNIT OF PYRUVATE:FLAVODOXIN OXIDOREDUCTASE"/>
    <property type="match status" value="1"/>
</dbReference>
<evidence type="ECO:0000313" key="4">
    <source>
        <dbReference type="Proteomes" id="UP000265882"/>
    </source>
</evidence>
<reference evidence="3 4" key="1">
    <citation type="journal article" date="2017" name="ISME J.">
        <title>Energy and carbon metabolisms in a deep terrestrial subsurface fluid microbial community.</title>
        <authorList>
            <person name="Momper L."/>
            <person name="Jungbluth S.P."/>
            <person name="Lee M.D."/>
            <person name="Amend J.P."/>
        </authorList>
    </citation>
    <scope>NUCLEOTIDE SEQUENCE [LARGE SCALE GENOMIC DNA]</scope>
    <source>
        <strain evidence="3">SURF_5</strain>
    </source>
</reference>
<sequence>MYCPGCHYGIITRVICEVLEEMTLAGKAIGFAGVGCSFGGAPLSINIDWASCPHGRAPAMATAAKRIHPDALVFTLQGDGDLGAIGLGCFMSAVLRNENLTTIFLNNAGYGQTGGQLAPTTLLGMKTTTTQDGRKSTEGFPFHGAELAAYMKGISYSARVSVHTPANFRKAKRVLKTAFQKQVDGAGYSFVEFLSACPSVWGKSPVEAVAYIQEYMIKEFPLGEFKNIDSIYNGEPKS</sequence>
<dbReference type="SUPFAM" id="SSF52518">
    <property type="entry name" value="Thiamin diphosphate-binding fold (THDP-binding)"/>
    <property type="match status" value="1"/>
</dbReference>
<dbReference type="InterPro" id="IPR011766">
    <property type="entry name" value="TPP_enzyme_TPP-bd"/>
</dbReference>
<dbReference type="GO" id="GO:0030976">
    <property type="term" value="F:thiamine pyrophosphate binding"/>
    <property type="evidence" value="ECO:0007669"/>
    <property type="project" value="InterPro"/>
</dbReference>
<comment type="caution">
    <text evidence="3">The sequence shown here is derived from an EMBL/GenBank/DDBJ whole genome shotgun (WGS) entry which is preliminary data.</text>
</comment>
<accession>A0A3A4NRA3</accession>